<evidence type="ECO:0000256" key="1">
    <source>
        <dbReference type="ARBA" id="ARBA00023125"/>
    </source>
</evidence>
<dbReference type="Gene3D" id="1.10.357.10">
    <property type="entry name" value="Tetracycline Repressor, domain 2"/>
    <property type="match status" value="1"/>
</dbReference>
<feature type="DNA-binding region" description="H-T-H motif" evidence="2">
    <location>
        <begin position="33"/>
        <end position="52"/>
    </location>
</feature>
<organism evidence="4 5">
    <name type="scientific">Corynebacterium hylobatis</name>
    <dbReference type="NCBI Taxonomy" id="1859290"/>
    <lineage>
        <taxon>Bacteria</taxon>
        <taxon>Bacillati</taxon>
        <taxon>Actinomycetota</taxon>
        <taxon>Actinomycetes</taxon>
        <taxon>Mycobacteriales</taxon>
        <taxon>Corynebacteriaceae</taxon>
        <taxon>Corynebacterium</taxon>
    </lineage>
</organism>
<dbReference type="AlphaFoldDB" id="A0A3R9ZYI9"/>
<evidence type="ECO:0000256" key="2">
    <source>
        <dbReference type="PROSITE-ProRule" id="PRU00335"/>
    </source>
</evidence>
<dbReference type="Proteomes" id="UP000274907">
    <property type="component" value="Unassembled WGS sequence"/>
</dbReference>
<proteinExistence type="predicted"/>
<dbReference type="InterPro" id="IPR001647">
    <property type="entry name" value="HTH_TetR"/>
</dbReference>
<dbReference type="RefSeq" id="WP_126121617.1">
    <property type="nucleotide sequence ID" value="NZ_RXHJ01000017.1"/>
</dbReference>
<feature type="domain" description="HTH tetR-type" evidence="3">
    <location>
        <begin position="10"/>
        <end position="70"/>
    </location>
</feature>
<dbReference type="EMBL" id="RXHJ01000017">
    <property type="protein sequence ID" value="RSZ61659.1"/>
    <property type="molecule type" value="Genomic_DNA"/>
</dbReference>
<accession>A0A3R9ZYI9</accession>
<dbReference type="Pfam" id="PF00440">
    <property type="entry name" value="TetR_N"/>
    <property type="match status" value="1"/>
</dbReference>
<dbReference type="OrthoDB" id="8688418at2"/>
<dbReference type="GO" id="GO:0003677">
    <property type="term" value="F:DNA binding"/>
    <property type="evidence" value="ECO:0007669"/>
    <property type="project" value="UniProtKB-UniRule"/>
</dbReference>
<sequence length="205" mass="22351">MSGLRETKKAATRAQIARAAARLALDQGAEGLTVAAVSEAAGVSARTFHNYFAAMDEALREFLVTRVADLIDRLRQAPAEATLFKAVEWVLITGLWETGDDDNALNSFATLFRLSDVLHTLQGAAAWGQLDEQLRPLFEKLANRTSHLSPFESRVAVKVAVTIAQTALETYYALPAPRDPAAAEKLIRRAFDTVRLSDQGSAERP</sequence>
<keyword evidence="1 2" id="KW-0238">DNA-binding</keyword>
<gene>
    <name evidence="4" type="ORF">EAH68_12220</name>
</gene>
<reference evidence="4 5" key="1">
    <citation type="submission" date="2018-12" db="EMBL/GenBank/DDBJ databases">
        <title>YIM 101343 draft genome.</title>
        <authorList>
            <person name="Chen X."/>
        </authorList>
    </citation>
    <scope>NUCLEOTIDE SEQUENCE [LARGE SCALE GENOMIC DNA]</scope>
    <source>
        <strain evidence="4 5">YIM 101343</strain>
    </source>
</reference>
<dbReference type="SUPFAM" id="SSF46689">
    <property type="entry name" value="Homeodomain-like"/>
    <property type="match status" value="1"/>
</dbReference>
<evidence type="ECO:0000313" key="4">
    <source>
        <dbReference type="EMBL" id="RSZ61659.1"/>
    </source>
</evidence>
<evidence type="ECO:0000259" key="3">
    <source>
        <dbReference type="PROSITE" id="PS50977"/>
    </source>
</evidence>
<dbReference type="InterPro" id="IPR009057">
    <property type="entry name" value="Homeodomain-like_sf"/>
</dbReference>
<keyword evidence="5" id="KW-1185">Reference proteome</keyword>
<protein>
    <submittedName>
        <fullName evidence="4">TetR family transcriptional regulator</fullName>
    </submittedName>
</protein>
<dbReference type="PROSITE" id="PS50977">
    <property type="entry name" value="HTH_TETR_2"/>
    <property type="match status" value="1"/>
</dbReference>
<comment type="caution">
    <text evidence="4">The sequence shown here is derived from an EMBL/GenBank/DDBJ whole genome shotgun (WGS) entry which is preliminary data.</text>
</comment>
<name>A0A3R9ZYI9_9CORY</name>
<evidence type="ECO:0000313" key="5">
    <source>
        <dbReference type="Proteomes" id="UP000274907"/>
    </source>
</evidence>